<keyword evidence="4" id="KW-0132">Cell division</keyword>
<keyword evidence="9" id="KW-0137">Centromere</keyword>
<dbReference type="AlphaFoldDB" id="A0A4T0X4H1"/>
<comment type="subcellular location">
    <subcellularLocation>
        <location evidence="2">Chromosome</location>
        <location evidence="2">Centromere</location>
        <location evidence="2">Kinetochore</location>
    </subcellularLocation>
    <subcellularLocation>
        <location evidence="1">Nucleus</location>
    </subcellularLocation>
</comment>
<dbReference type="InterPro" id="IPR007128">
    <property type="entry name" value="PMF1/Nnf1"/>
</dbReference>
<gene>
    <name evidence="11" type="ORF">CANINC_001596</name>
</gene>
<evidence type="ECO:0000256" key="4">
    <source>
        <dbReference type="ARBA" id="ARBA00022618"/>
    </source>
</evidence>
<keyword evidence="3" id="KW-0158">Chromosome</keyword>
<accession>A0A4T0X4H1</accession>
<dbReference type="OrthoDB" id="18453at2759"/>
<dbReference type="Pfam" id="PF03980">
    <property type="entry name" value="Nnf1"/>
    <property type="match status" value="1"/>
</dbReference>
<keyword evidence="5" id="KW-0498">Mitosis</keyword>
<evidence type="ECO:0008006" key="13">
    <source>
        <dbReference type="Google" id="ProtNLM"/>
    </source>
</evidence>
<dbReference type="GO" id="GO:0005634">
    <property type="term" value="C:nucleus"/>
    <property type="evidence" value="ECO:0007669"/>
    <property type="project" value="UniProtKB-SubCell"/>
</dbReference>
<evidence type="ECO:0000313" key="11">
    <source>
        <dbReference type="EMBL" id="TID29847.1"/>
    </source>
</evidence>
<evidence type="ECO:0000256" key="10">
    <source>
        <dbReference type="SAM" id="Coils"/>
    </source>
</evidence>
<keyword evidence="8" id="KW-0131">Cell cycle</keyword>
<dbReference type="EMBL" id="SELW01000234">
    <property type="protein sequence ID" value="TID29847.1"/>
    <property type="molecule type" value="Genomic_DNA"/>
</dbReference>
<evidence type="ECO:0000256" key="9">
    <source>
        <dbReference type="ARBA" id="ARBA00023328"/>
    </source>
</evidence>
<dbReference type="GO" id="GO:0051301">
    <property type="term" value="P:cell division"/>
    <property type="evidence" value="ECO:0007669"/>
    <property type="project" value="UniProtKB-KW"/>
</dbReference>
<feature type="coiled-coil region" evidence="10">
    <location>
        <begin position="115"/>
        <end position="193"/>
    </location>
</feature>
<proteinExistence type="predicted"/>
<evidence type="ECO:0000256" key="8">
    <source>
        <dbReference type="ARBA" id="ARBA00023306"/>
    </source>
</evidence>
<comment type="caution">
    <text evidence="11">The sequence shown here is derived from an EMBL/GenBank/DDBJ whole genome shotgun (WGS) entry which is preliminary data.</text>
</comment>
<evidence type="ECO:0000256" key="3">
    <source>
        <dbReference type="ARBA" id="ARBA00022454"/>
    </source>
</evidence>
<keyword evidence="12" id="KW-1185">Reference proteome</keyword>
<evidence type="ECO:0000313" key="12">
    <source>
        <dbReference type="Proteomes" id="UP000307173"/>
    </source>
</evidence>
<dbReference type="GO" id="GO:0007059">
    <property type="term" value="P:chromosome segregation"/>
    <property type="evidence" value="ECO:0007669"/>
    <property type="project" value="TreeGrafter"/>
</dbReference>
<name>A0A4T0X4H1_9ASCO</name>
<keyword evidence="7" id="KW-0539">Nucleus</keyword>
<keyword evidence="10" id="KW-0175">Coiled coil</keyword>
<dbReference type="GO" id="GO:0000444">
    <property type="term" value="C:MIS12/MIND type complex"/>
    <property type="evidence" value="ECO:0007669"/>
    <property type="project" value="InterPro"/>
</dbReference>
<evidence type="ECO:0000256" key="6">
    <source>
        <dbReference type="ARBA" id="ARBA00022838"/>
    </source>
</evidence>
<organism evidence="11 12">
    <name type="scientific">Pichia inconspicua</name>
    <dbReference type="NCBI Taxonomy" id="52247"/>
    <lineage>
        <taxon>Eukaryota</taxon>
        <taxon>Fungi</taxon>
        <taxon>Dikarya</taxon>
        <taxon>Ascomycota</taxon>
        <taxon>Saccharomycotina</taxon>
        <taxon>Pichiomycetes</taxon>
        <taxon>Pichiales</taxon>
        <taxon>Pichiaceae</taxon>
        <taxon>Pichia</taxon>
    </lineage>
</organism>
<reference evidence="11 12" key="1">
    <citation type="journal article" date="2019" name="Front. Genet.">
        <title>Whole-Genome Sequencing of the Opportunistic Yeast Pathogen Candida inconspicua Uncovers Its Hybrid Origin.</title>
        <authorList>
            <person name="Mixao V."/>
            <person name="Hansen A.P."/>
            <person name="Saus E."/>
            <person name="Boekhout T."/>
            <person name="Lass-Florl C."/>
            <person name="Gabaldon T."/>
        </authorList>
    </citation>
    <scope>NUCLEOTIDE SEQUENCE [LARGE SCALE GENOMIC DNA]</scope>
    <source>
        <strain evidence="11 12">CBS 180</strain>
    </source>
</reference>
<evidence type="ECO:0000256" key="2">
    <source>
        <dbReference type="ARBA" id="ARBA00004629"/>
    </source>
</evidence>
<sequence>MTEIEKPIRFEAFHSALSYALQKTLSKLTLKLFVSCFPTTDHASLDYVRKEIIKLWQSKAESEFQKIFKERNLKQKLDELDSIVNKAEQRKRDPDSEAINVTTLSPHELVAARSMVERKLLLQQLQAQLETLKNTNDKAQKEVDSSKQSLLNNLKDCQIFIDNLNITDVIDEMEEEKKQIEAVECAVQELIDTK</sequence>
<dbReference type="STRING" id="52247.A0A4T0X4H1"/>
<evidence type="ECO:0000256" key="1">
    <source>
        <dbReference type="ARBA" id="ARBA00004123"/>
    </source>
</evidence>
<evidence type="ECO:0000256" key="5">
    <source>
        <dbReference type="ARBA" id="ARBA00022776"/>
    </source>
</evidence>
<dbReference type="PANTHER" id="PTHR15459">
    <property type="entry name" value="POLYAMINE-MODULATED FACTOR 1"/>
    <property type="match status" value="1"/>
</dbReference>
<protein>
    <recommendedName>
        <fullName evidence="13">Nnf1-domain-containing protein</fullName>
    </recommendedName>
</protein>
<dbReference type="Proteomes" id="UP000307173">
    <property type="component" value="Unassembled WGS sequence"/>
</dbReference>
<evidence type="ECO:0000256" key="7">
    <source>
        <dbReference type="ARBA" id="ARBA00023242"/>
    </source>
</evidence>
<dbReference type="PANTHER" id="PTHR15459:SF3">
    <property type="entry name" value="POLYAMINE-MODULATED FACTOR 1"/>
    <property type="match status" value="1"/>
</dbReference>
<keyword evidence="6" id="KW-0995">Kinetochore</keyword>